<gene>
    <name evidence="3" type="ORF">CRV04_09500</name>
</gene>
<dbReference type="InterPro" id="IPR038610">
    <property type="entry name" value="FliK-like_C_sf"/>
</dbReference>
<dbReference type="RefSeq" id="WP_128996611.1">
    <property type="nucleotide sequence ID" value="NZ_PDKN01000006.1"/>
</dbReference>
<name>A0A4Q0XRD5_9BACT</name>
<evidence type="ECO:0000256" key="1">
    <source>
        <dbReference type="SAM" id="MobiDB-lite"/>
    </source>
</evidence>
<feature type="region of interest" description="Disordered" evidence="1">
    <location>
        <begin position="681"/>
        <end position="739"/>
    </location>
</feature>
<feature type="region of interest" description="Disordered" evidence="1">
    <location>
        <begin position="211"/>
        <end position="237"/>
    </location>
</feature>
<dbReference type="OrthoDB" id="5349375at2"/>
<protein>
    <recommendedName>
        <fullName evidence="2">Flagellar hook-length control protein-like C-terminal domain-containing protein</fullName>
    </recommendedName>
</protein>
<dbReference type="Gene3D" id="3.30.750.140">
    <property type="match status" value="1"/>
</dbReference>
<organism evidence="3 4">
    <name type="scientific">Candidatus Marinarcus aquaticus</name>
    <dbReference type="NCBI Taxonomy" id="2044504"/>
    <lineage>
        <taxon>Bacteria</taxon>
        <taxon>Pseudomonadati</taxon>
        <taxon>Campylobacterota</taxon>
        <taxon>Epsilonproteobacteria</taxon>
        <taxon>Campylobacterales</taxon>
        <taxon>Arcobacteraceae</taxon>
        <taxon>Candidatus Marinarcus</taxon>
    </lineage>
</organism>
<dbReference type="Pfam" id="PF02120">
    <property type="entry name" value="Flg_hook"/>
    <property type="match status" value="1"/>
</dbReference>
<feature type="compositionally biased region" description="Polar residues" evidence="1">
    <location>
        <begin position="12"/>
        <end position="27"/>
    </location>
</feature>
<feature type="compositionally biased region" description="Low complexity" evidence="1">
    <location>
        <begin position="686"/>
        <end position="709"/>
    </location>
</feature>
<feature type="compositionally biased region" description="Basic and acidic residues" evidence="1">
    <location>
        <begin position="100"/>
        <end position="127"/>
    </location>
</feature>
<evidence type="ECO:0000313" key="4">
    <source>
        <dbReference type="Proteomes" id="UP000290657"/>
    </source>
</evidence>
<feature type="compositionally biased region" description="Low complexity" evidence="1">
    <location>
        <begin position="211"/>
        <end position="221"/>
    </location>
</feature>
<keyword evidence="4" id="KW-1185">Reference proteome</keyword>
<feature type="region of interest" description="Disordered" evidence="1">
    <location>
        <begin position="440"/>
        <end position="463"/>
    </location>
</feature>
<reference evidence="3 4" key="1">
    <citation type="submission" date="2017-10" db="EMBL/GenBank/DDBJ databases">
        <title>Genomics of the genus Arcobacter.</title>
        <authorList>
            <person name="Perez-Cataluna A."/>
            <person name="Figueras M.J."/>
        </authorList>
    </citation>
    <scope>NUCLEOTIDE SEQUENCE [LARGE SCALE GENOMIC DNA]</scope>
    <source>
        <strain evidence="3 4">CECT 8987</strain>
    </source>
</reference>
<comment type="caution">
    <text evidence="3">The sequence shown here is derived from an EMBL/GenBank/DDBJ whole genome shotgun (WGS) entry which is preliminary data.</text>
</comment>
<accession>A0A4Q0XRD5</accession>
<sequence>MTKEMSFLNIAPQESKNDSASKSNTFKSEAKTAPSLFDTMLNDAQKEVTTTPAQTKSAESKTTLQEEPKEQSNTALDKKVETSTNDTKKVDSEVSTTPKTDNKAKPSETTEIKTNDKDLENSKKDTKNSTVQNKQLSLLDRLMMDAQQSIDNENNQTGEVETSKGTAIAKSIKDVVQDAKQVDVLENSKNSDGVKESVEGKKELIDALKTAETTASSQATTDVSEETNTETKKAEVNTSTKQVEILKEGSLLDKLVEQANKTISQEQNSKNVASKIDTVLPTKPDVKAETAVIPSTKVATQAENVSAAQTTNKPENINAKVVPEVVQVNGGDESVEAVLDEVKNKATQSSQKGAEQVVTTTKTTTVNQETEVKTLLSQNTDAQTQNIKNEKVAQELAKLNSAEEPVKVAVIKDDAKVVEAKAENKSLLDRLIDQTKQNIQKTQENTQQTHNNSVNKEATPKGSSDSLINNIYLTSQQSALNKASLENAYNAKKVLTEGTSVKDVQKSAQMLDLGLEDAQLIKEQELKNTLKEEFISKLNFSKDVLKYDLQKINEVISQSAKTTSLNNINIAQDVEINLSSTAVYNIQNRIVGAQQQMNTMMSDVARNMYLNYKPPVTAFRMNLNPAHLGNIAVLIKNEKENGLSISLNMSNQNTLDSFVDNQAALRAALARNFNTDSNINLSFNMQEGGSEQQASSSNSNNAQQDQQNSKGQRHTTSDVLDSLNHKAQAEADAEPVNYM</sequence>
<feature type="region of interest" description="Disordered" evidence="1">
    <location>
        <begin position="1"/>
        <end position="136"/>
    </location>
</feature>
<feature type="domain" description="Flagellar hook-length control protein-like C-terminal" evidence="2">
    <location>
        <begin position="608"/>
        <end position="686"/>
    </location>
</feature>
<dbReference type="InterPro" id="IPR021136">
    <property type="entry name" value="Flagellar_hook_control-like_C"/>
</dbReference>
<evidence type="ECO:0000259" key="2">
    <source>
        <dbReference type="Pfam" id="PF02120"/>
    </source>
</evidence>
<evidence type="ECO:0000313" key="3">
    <source>
        <dbReference type="EMBL" id="RXJ56268.1"/>
    </source>
</evidence>
<dbReference type="AlphaFoldDB" id="A0A4Q0XRD5"/>
<proteinExistence type="predicted"/>
<dbReference type="Proteomes" id="UP000290657">
    <property type="component" value="Unassembled WGS sequence"/>
</dbReference>
<feature type="compositionally biased region" description="Basic and acidic residues" evidence="1">
    <location>
        <begin position="64"/>
        <end position="92"/>
    </location>
</feature>
<feature type="compositionally biased region" description="Polar residues" evidence="1">
    <location>
        <begin position="47"/>
        <end position="63"/>
    </location>
</feature>
<dbReference type="EMBL" id="PDKN01000006">
    <property type="protein sequence ID" value="RXJ56268.1"/>
    <property type="molecule type" value="Genomic_DNA"/>
</dbReference>